<keyword evidence="2" id="KW-1185">Reference proteome</keyword>
<dbReference type="EMBL" id="LT607409">
    <property type="protein sequence ID" value="SCF27899.1"/>
    <property type="molecule type" value="Genomic_DNA"/>
</dbReference>
<dbReference type="Proteomes" id="UP000198224">
    <property type="component" value="Chromosome I"/>
</dbReference>
<name>A0A1C4Z4F5_9ACTN</name>
<proteinExistence type="predicted"/>
<protein>
    <submittedName>
        <fullName evidence="1">Uncharacterized protein</fullName>
    </submittedName>
</protein>
<organism evidence="1 2">
    <name type="scientific">Micromonospora chokoriensis</name>
    <dbReference type="NCBI Taxonomy" id="356851"/>
    <lineage>
        <taxon>Bacteria</taxon>
        <taxon>Bacillati</taxon>
        <taxon>Actinomycetota</taxon>
        <taxon>Actinomycetes</taxon>
        <taxon>Micromonosporales</taxon>
        <taxon>Micromonosporaceae</taxon>
        <taxon>Micromonospora</taxon>
    </lineage>
</organism>
<evidence type="ECO:0000313" key="2">
    <source>
        <dbReference type="Proteomes" id="UP000198224"/>
    </source>
</evidence>
<reference evidence="2" key="1">
    <citation type="submission" date="2016-06" db="EMBL/GenBank/DDBJ databases">
        <authorList>
            <person name="Varghese N."/>
            <person name="Submissions Spin"/>
        </authorList>
    </citation>
    <scope>NUCLEOTIDE SEQUENCE [LARGE SCALE GENOMIC DNA]</scope>
    <source>
        <strain evidence="2">DSM 45160</strain>
    </source>
</reference>
<evidence type="ECO:0000313" key="1">
    <source>
        <dbReference type="EMBL" id="SCF27899.1"/>
    </source>
</evidence>
<sequence length="112" mass="12279">MSPGWEHQYSGLFTPLPRFAVEAYTETAEPTPRYVIHLPVVVADLAGALDLARTLARALASMPQVDVGGSTISAEDAQHVRHWVFCDRVMPAHRRCAWQADHDGACSPVDDP</sequence>
<accession>A0A1C4Z4F5</accession>
<dbReference type="AlphaFoldDB" id="A0A1C4Z4F5"/>
<gene>
    <name evidence="1" type="ORF">GA0070612_5783</name>
</gene>